<evidence type="ECO:0000313" key="8">
    <source>
        <dbReference type="EMBL" id="CAG9180730.1"/>
    </source>
</evidence>
<comment type="cofactor">
    <cofactor evidence="6">
        <name>Mg(2+)</name>
        <dbReference type="ChEBI" id="CHEBI:18420"/>
    </cofactor>
</comment>
<comment type="caution">
    <text evidence="8">The sequence shown here is derived from an EMBL/GenBank/DDBJ whole genome shotgun (WGS) entry which is preliminary data.</text>
</comment>
<dbReference type="PROSITE" id="PS01079">
    <property type="entry name" value="MOCF_BIOSYNTHESIS_2"/>
    <property type="match status" value="1"/>
</dbReference>
<keyword evidence="6 8" id="KW-0808">Transferase</keyword>
<evidence type="ECO:0000256" key="5">
    <source>
        <dbReference type="ARBA" id="ARBA00047317"/>
    </source>
</evidence>
<dbReference type="PANTHER" id="PTHR10192:SF5">
    <property type="entry name" value="GEPHYRIN"/>
    <property type="match status" value="1"/>
</dbReference>
<dbReference type="CDD" id="cd00887">
    <property type="entry name" value="MoeA"/>
    <property type="match status" value="1"/>
</dbReference>
<dbReference type="InterPro" id="IPR008284">
    <property type="entry name" value="MoCF_biosynth_CS"/>
</dbReference>
<evidence type="ECO:0000256" key="2">
    <source>
        <dbReference type="ARBA" id="ARBA00005046"/>
    </source>
</evidence>
<dbReference type="InterPro" id="IPR001453">
    <property type="entry name" value="MoaB/Mog_dom"/>
</dbReference>
<organism evidence="8 9">
    <name type="scientific">Cupriavidus respiraculi</name>
    <dbReference type="NCBI Taxonomy" id="195930"/>
    <lineage>
        <taxon>Bacteria</taxon>
        <taxon>Pseudomonadati</taxon>
        <taxon>Pseudomonadota</taxon>
        <taxon>Betaproteobacteria</taxon>
        <taxon>Burkholderiales</taxon>
        <taxon>Burkholderiaceae</taxon>
        <taxon>Cupriavidus</taxon>
    </lineage>
</organism>
<evidence type="ECO:0000256" key="6">
    <source>
        <dbReference type="RuleBase" id="RU365090"/>
    </source>
</evidence>
<dbReference type="SUPFAM" id="SSF63882">
    <property type="entry name" value="MoeA N-terminal region -like"/>
    <property type="match status" value="1"/>
</dbReference>
<keyword evidence="6" id="KW-0500">Molybdenum</keyword>
<keyword evidence="4 6" id="KW-0501">Molybdenum cofactor biosynthesis</keyword>
<evidence type="ECO:0000256" key="3">
    <source>
        <dbReference type="ARBA" id="ARBA00010763"/>
    </source>
</evidence>
<dbReference type="Pfam" id="PF03454">
    <property type="entry name" value="MoeA_C"/>
    <property type="match status" value="1"/>
</dbReference>
<comment type="catalytic activity">
    <reaction evidence="5">
        <text>adenylyl-molybdopterin + molybdate = Mo-molybdopterin + AMP + H(+)</text>
        <dbReference type="Rhea" id="RHEA:35047"/>
        <dbReference type="ChEBI" id="CHEBI:15378"/>
        <dbReference type="ChEBI" id="CHEBI:36264"/>
        <dbReference type="ChEBI" id="CHEBI:62727"/>
        <dbReference type="ChEBI" id="CHEBI:71302"/>
        <dbReference type="ChEBI" id="CHEBI:456215"/>
        <dbReference type="EC" id="2.10.1.1"/>
    </reaction>
</comment>
<dbReference type="InterPro" id="IPR038987">
    <property type="entry name" value="MoeA-like"/>
</dbReference>
<dbReference type="InterPro" id="IPR036425">
    <property type="entry name" value="MoaB/Mog-like_dom_sf"/>
</dbReference>
<dbReference type="EC" id="2.10.1.1" evidence="6"/>
<keyword evidence="6" id="KW-0460">Magnesium</keyword>
<dbReference type="GO" id="GO:0061599">
    <property type="term" value="F:molybdopterin molybdotransferase activity"/>
    <property type="evidence" value="ECO:0007669"/>
    <property type="project" value="UniProtKB-EC"/>
</dbReference>
<dbReference type="SUPFAM" id="SSF63867">
    <property type="entry name" value="MoeA C-terminal domain-like"/>
    <property type="match status" value="1"/>
</dbReference>
<feature type="domain" description="MoaB/Mog" evidence="7">
    <location>
        <begin position="181"/>
        <end position="323"/>
    </location>
</feature>
<dbReference type="Gene3D" id="3.40.980.10">
    <property type="entry name" value="MoaB/Mog-like domain"/>
    <property type="match status" value="1"/>
</dbReference>
<evidence type="ECO:0000313" key="9">
    <source>
        <dbReference type="Proteomes" id="UP000721236"/>
    </source>
</evidence>
<dbReference type="Pfam" id="PF03453">
    <property type="entry name" value="MoeA_N"/>
    <property type="match status" value="1"/>
</dbReference>
<comment type="function">
    <text evidence="1 6">Catalyzes the insertion of molybdate into adenylated molybdopterin with the concomitant release of AMP.</text>
</comment>
<comment type="pathway">
    <text evidence="2 6">Cofactor biosynthesis; molybdopterin biosynthesis.</text>
</comment>
<accession>A0ABN7Z8W9</accession>
<evidence type="ECO:0000256" key="4">
    <source>
        <dbReference type="ARBA" id="ARBA00023150"/>
    </source>
</evidence>
<dbReference type="Gene3D" id="3.90.105.10">
    <property type="entry name" value="Molybdopterin biosynthesis moea protein, domain 2"/>
    <property type="match status" value="1"/>
</dbReference>
<comment type="similarity">
    <text evidence="3 6">Belongs to the MoeA family.</text>
</comment>
<dbReference type="InterPro" id="IPR005110">
    <property type="entry name" value="MoeA_linker/N"/>
</dbReference>
<keyword evidence="9" id="KW-1185">Reference proteome</keyword>
<dbReference type="InterPro" id="IPR036688">
    <property type="entry name" value="MoeA_C_domain_IV_sf"/>
</dbReference>
<dbReference type="PANTHER" id="PTHR10192">
    <property type="entry name" value="MOLYBDOPTERIN BIOSYNTHESIS PROTEIN"/>
    <property type="match status" value="1"/>
</dbReference>
<dbReference type="Gene3D" id="2.40.340.10">
    <property type="entry name" value="MoeA, C-terminal, domain IV"/>
    <property type="match status" value="1"/>
</dbReference>
<evidence type="ECO:0000256" key="1">
    <source>
        <dbReference type="ARBA" id="ARBA00002901"/>
    </source>
</evidence>
<dbReference type="InterPro" id="IPR005111">
    <property type="entry name" value="MoeA_C_domain_IV"/>
</dbReference>
<protein>
    <recommendedName>
        <fullName evidence="6">Molybdopterin molybdenumtransferase</fullName>
        <ecNumber evidence="6">2.10.1.1</ecNumber>
    </recommendedName>
</protein>
<dbReference type="Proteomes" id="UP000721236">
    <property type="component" value="Unassembled WGS sequence"/>
</dbReference>
<keyword evidence="6" id="KW-0479">Metal-binding</keyword>
<reference evidence="8 9" key="1">
    <citation type="submission" date="2021-08" db="EMBL/GenBank/DDBJ databases">
        <authorList>
            <person name="Peeters C."/>
        </authorList>
    </citation>
    <scope>NUCLEOTIDE SEQUENCE [LARGE SCALE GENOMIC DNA]</scope>
    <source>
        <strain evidence="8 9">LMG 21510</strain>
    </source>
</reference>
<dbReference type="SMART" id="SM00852">
    <property type="entry name" value="MoCF_biosynth"/>
    <property type="match status" value="1"/>
</dbReference>
<dbReference type="EMBL" id="CAJZAH010000005">
    <property type="protein sequence ID" value="CAG9180730.1"/>
    <property type="molecule type" value="Genomic_DNA"/>
</dbReference>
<gene>
    <name evidence="8" type="primary">moeA_1</name>
    <name evidence="8" type="ORF">LMG21510_04109</name>
</gene>
<name>A0ABN7Z8W9_9BURK</name>
<dbReference type="Gene3D" id="2.170.190.11">
    <property type="entry name" value="Molybdopterin biosynthesis moea protein, domain 3"/>
    <property type="match status" value="1"/>
</dbReference>
<dbReference type="NCBIfam" id="NF045515">
    <property type="entry name" value="Glp_gephyrin"/>
    <property type="match status" value="1"/>
</dbReference>
<proteinExistence type="inferred from homology"/>
<dbReference type="SUPFAM" id="SSF53218">
    <property type="entry name" value="Molybdenum cofactor biosynthesis proteins"/>
    <property type="match status" value="1"/>
</dbReference>
<dbReference type="InterPro" id="IPR036135">
    <property type="entry name" value="MoeA_linker/N_sf"/>
</dbReference>
<evidence type="ECO:0000259" key="7">
    <source>
        <dbReference type="SMART" id="SM00852"/>
    </source>
</evidence>
<sequence>MQNRPPMLTMAQALDALLAGARPLADTETIDTLQANGRVLAADVRSGLDVPPADNTSMDGYAVRTADIPMPGARLRVAQRIPAGHVGVALEPGTAARIFTGGLIPPGADAVVMQEQCVVEDDHVVVNHAPGPGEWIRRAGEDIMAGNVILPAGTRLTPQALGLAASVGQASVEVVRRVRVAVFFTGDELAMPGEPLKPGAIYNSNRFTLRGLLENLGCEIDDLGIVPDTLDATRDALRRAARGHDLIITSGGVSVGEEDHIKPAVEAEGRLDLWQIAIKPGKPLAFGQVRREDGGFAAFLGLPGNPVSSFVTFLLFVRPFILRLQGVEHVAPMRIPLRADFDQKKPDRRNEFLRARINHKGGLDLFPNQSSGVLTSTIWGDGLIDNPPDVQIRQGDTVQFIPFAALLG</sequence>
<dbReference type="Pfam" id="PF00994">
    <property type="entry name" value="MoCF_biosynth"/>
    <property type="match status" value="1"/>
</dbReference>